<dbReference type="Proteomes" id="UP000887013">
    <property type="component" value="Unassembled WGS sequence"/>
</dbReference>
<proteinExistence type="predicted"/>
<evidence type="ECO:0000313" key="2">
    <source>
        <dbReference type="Proteomes" id="UP000887013"/>
    </source>
</evidence>
<organism evidence="1 2">
    <name type="scientific">Nephila pilipes</name>
    <name type="common">Giant wood spider</name>
    <name type="synonym">Nephila maculata</name>
    <dbReference type="NCBI Taxonomy" id="299642"/>
    <lineage>
        <taxon>Eukaryota</taxon>
        <taxon>Metazoa</taxon>
        <taxon>Ecdysozoa</taxon>
        <taxon>Arthropoda</taxon>
        <taxon>Chelicerata</taxon>
        <taxon>Arachnida</taxon>
        <taxon>Araneae</taxon>
        <taxon>Araneomorphae</taxon>
        <taxon>Entelegynae</taxon>
        <taxon>Araneoidea</taxon>
        <taxon>Nephilidae</taxon>
        <taxon>Nephila</taxon>
    </lineage>
</organism>
<sequence>MVFGRTRTLTHDNLNIVSNRTYDNDHRATIMSDSIDFKNVAGEQHENYSTPQCSWRKKPDPRNRERGIALREGFSGARRWDGGGGKFRFPPPPAVMGFHQSLPKGTLGEDFAITRTLQPPTPVLGSGRVSDGLKVSGSRSCFF</sequence>
<keyword evidence="2" id="KW-1185">Reference proteome</keyword>
<comment type="caution">
    <text evidence="1">The sequence shown here is derived from an EMBL/GenBank/DDBJ whole genome shotgun (WGS) entry which is preliminary data.</text>
</comment>
<dbReference type="EMBL" id="BMAW01067529">
    <property type="protein sequence ID" value="GFT60176.1"/>
    <property type="molecule type" value="Genomic_DNA"/>
</dbReference>
<reference evidence="1" key="1">
    <citation type="submission" date="2020-08" db="EMBL/GenBank/DDBJ databases">
        <title>Multicomponent nature underlies the extraordinary mechanical properties of spider dragline silk.</title>
        <authorList>
            <person name="Kono N."/>
            <person name="Nakamura H."/>
            <person name="Mori M."/>
            <person name="Yoshida Y."/>
            <person name="Ohtoshi R."/>
            <person name="Malay A.D."/>
            <person name="Moran D.A.P."/>
            <person name="Tomita M."/>
            <person name="Numata K."/>
            <person name="Arakawa K."/>
        </authorList>
    </citation>
    <scope>NUCLEOTIDE SEQUENCE</scope>
</reference>
<name>A0A8X6PAS9_NEPPI</name>
<protein>
    <submittedName>
        <fullName evidence="1">Uncharacterized protein</fullName>
    </submittedName>
</protein>
<accession>A0A8X6PAS9</accession>
<gene>
    <name evidence="1" type="ORF">NPIL_20841</name>
</gene>
<evidence type="ECO:0000313" key="1">
    <source>
        <dbReference type="EMBL" id="GFT60176.1"/>
    </source>
</evidence>
<dbReference type="AlphaFoldDB" id="A0A8X6PAS9"/>